<dbReference type="Proteomes" id="UP000320811">
    <property type="component" value="Unassembled WGS sequence"/>
</dbReference>
<dbReference type="AlphaFoldDB" id="A0A561PR12"/>
<proteinExistence type="predicted"/>
<name>A0A561PR12_9BACT</name>
<dbReference type="PANTHER" id="PTHR45947:SF3">
    <property type="entry name" value="SULFOQUINOVOSYL TRANSFERASE SQD2"/>
    <property type="match status" value="1"/>
</dbReference>
<organism evidence="2 3">
    <name type="scientific">Chitinophaga polysaccharea</name>
    <dbReference type="NCBI Taxonomy" id="1293035"/>
    <lineage>
        <taxon>Bacteria</taxon>
        <taxon>Pseudomonadati</taxon>
        <taxon>Bacteroidota</taxon>
        <taxon>Chitinophagia</taxon>
        <taxon>Chitinophagales</taxon>
        <taxon>Chitinophagaceae</taxon>
        <taxon>Chitinophaga</taxon>
    </lineage>
</organism>
<dbReference type="SUPFAM" id="SSF53756">
    <property type="entry name" value="UDP-Glycosyltransferase/glycogen phosphorylase"/>
    <property type="match status" value="1"/>
</dbReference>
<dbReference type="OrthoDB" id="9811239at2"/>
<dbReference type="InterPro" id="IPR050194">
    <property type="entry name" value="Glycosyltransferase_grp1"/>
</dbReference>
<accession>A0A561PR12</accession>
<keyword evidence="2" id="KW-0808">Transferase</keyword>
<dbReference type="GO" id="GO:0016757">
    <property type="term" value="F:glycosyltransferase activity"/>
    <property type="evidence" value="ECO:0007669"/>
    <property type="project" value="TreeGrafter"/>
</dbReference>
<dbReference type="Gene3D" id="3.40.50.2000">
    <property type="entry name" value="Glycogen Phosphorylase B"/>
    <property type="match status" value="2"/>
</dbReference>
<evidence type="ECO:0000313" key="2">
    <source>
        <dbReference type="EMBL" id="TWF40550.1"/>
    </source>
</evidence>
<dbReference type="InterPro" id="IPR028098">
    <property type="entry name" value="Glyco_trans_4-like_N"/>
</dbReference>
<dbReference type="PANTHER" id="PTHR45947">
    <property type="entry name" value="SULFOQUINOVOSYL TRANSFERASE SQD2"/>
    <property type="match status" value="1"/>
</dbReference>
<sequence>MKPKKAWLISFNGKSYAGGVERVVYYLDEYLHSRGIETKLIDEDYLINHTLFGRLFNQLFKYRHFKKRKAIYLARYTSAFLWLTWQRGRVVISQGESVPFFPADVAFIHGSYHCMEVAYGRTAPGLSRMAALQQKACKIARQILAVSARVKADLVQYYETAADKITVVNNCVDTSRFHPFEKRQTAVRTLLYVGRMESAKGMDVLLKLAPVIEQSEHWQLLIACNQSPNSALFNGFTKTTVKEGLLIDNIAREAYALGDLLILPSKFEGFELVTLEALSVGIPVTGNKVGAIQELNERGFPGVYLLPDMSAPDAGTLAYFDEILHAAERTNQPETLHQQVTQEFGIDHYFKKLDVILAPLFFRTTEKSDAPTGD</sequence>
<dbReference type="Pfam" id="PF13692">
    <property type="entry name" value="Glyco_trans_1_4"/>
    <property type="match status" value="1"/>
</dbReference>
<keyword evidence="3" id="KW-1185">Reference proteome</keyword>
<gene>
    <name evidence="2" type="ORF">FHW36_104232</name>
</gene>
<dbReference type="EMBL" id="VIWO01000004">
    <property type="protein sequence ID" value="TWF40550.1"/>
    <property type="molecule type" value="Genomic_DNA"/>
</dbReference>
<feature type="domain" description="Glycosyltransferase subfamily 4-like N-terminal" evidence="1">
    <location>
        <begin position="18"/>
        <end position="176"/>
    </location>
</feature>
<dbReference type="Pfam" id="PF13439">
    <property type="entry name" value="Glyco_transf_4"/>
    <property type="match status" value="1"/>
</dbReference>
<dbReference type="CDD" id="cd03801">
    <property type="entry name" value="GT4_PimA-like"/>
    <property type="match status" value="1"/>
</dbReference>
<evidence type="ECO:0000259" key="1">
    <source>
        <dbReference type="Pfam" id="PF13439"/>
    </source>
</evidence>
<protein>
    <submittedName>
        <fullName evidence="2">Glycosyltransferase involved in cell wall biosynthesis</fullName>
    </submittedName>
</protein>
<evidence type="ECO:0000313" key="3">
    <source>
        <dbReference type="Proteomes" id="UP000320811"/>
    </source>
</evidence>
<comment type="caution">
    <text evidence="2">The sequence shown here is derived from an EMBL/GenBank/DDBJ whole genome shotgun (WGS) entry which is preliminary data.</text>
</comment>
<reference evidence="2 3" key="1">
    <citation type="submission" date="2019-06" db="EMBL/GenBank/DDBJ databases">
        <title>Sorghum-associated microbial communities from plants grown in Nebraska, USA.</title>
        <authorList>
            <person name="Schachtman D."/>
        </authorList>
    </citation>
    <scope>NUCLEOTIDE SEQUENCE [LARGE SCALE GENOMIC DNA]</scope>
    <source>
        <strain evidence="2 3">1209</strain>
    </source>
</reference>
<dbReference type="RefSeq" id="WP_145670544.1">
    <property type="nucleotide sequence ID" value="NZ_VIWO01000004.1"/>
</dbReference>